<dbReference type="EMBL" id="RSEB01000009">
    <property type="protein sequence ID" value="RRR95816.1"/>
    <property type="molecule type" value="Genomic_DNA"/>
</dbReference>
<dbReference type="NCBIfam" id="TIGR03086">
    <property type="entry name" value="TIGR03086 family metal-binding protein"/>
    <property type="match status" value="1"/>
</dbReference>
<dbReference type="GO" id="GO:0046872">
    <property type="term" value="F:metal ion binding"/>
    <property type="evidence" value="ECO:0007669"/>
    <property type="project" value="InterPro"/>
</dbReference>
<gene>
    <name evidence="3" type="ORF">EIW28_23275</name>
</gene>
<accession>A0A426US29</accession>
<dbReference type="InterPro" id="IPR017517">
    <property type="entry name" value="Maleyloyr_isom"/>
</dbReference>
<feature type="region of interest" description="Disordered" evidence="1">
    <location>
        <begin position="1"/>
        <end position="30"/>
    </location>
</feature>
<dbReference type="InterPro" id="IPR034660">
    <property type="entry name" value="DinB/YfiT-like"/>
</dbReference>
<dbReference type="NCBIfam" id="TIGR03083">
    <property type="entry name" value="maleylpyruvate isomerase family mycothiol-dependent enzyme"/>
    <property type="match status" value="1"/>
</dbReference>
<sequence length="237" mass="25184">MSDSFGDTASRPRGRGRGRRPASYRPRRGGPMIPIMTELLAFHRTAMATAVDLVDRVERFDLATPCAGWDLGRLLAHMTAQNLGFAAAARGEAFDPGRWAEVPSTPRAFADSAAEVVAAFAAEGAAEREWPLLAGADQEVRVPGGTAIGFHFIDYVVHSWDVGVSIGRPPVFEDALLQAVLPLAFEVPLTGPARTGPYAPFAPAVMQVPDSGPMEQVLAVLGRDPNWKAPSPEGDGA</sequence>
<evidence type="ECO:0000259" key="2">
    <source>
        <dbReference type="Pfam" id="PF11716"/>
    </source>
</evidence>
<dbReference type="Gene3D" id="1.20.120.450">
    <property type="entry name" value="dinb family like domain"/>
    <property type="match status" value="1"/>
</dbReference>
<evidence type="ECO:0000256" key="1">
    <source>
        <dbReference type="SAM" id="MobiDB-lite"/>
    </source>
</evidence>
<evidence type="ECO:0000313" key="4">
    <source>
        <dbReference type="Proteomes" id="UP000277256"/>
    </source>
</evidence>
<dbReference type="Proteomes" id="UP000277256">
    <property type="component" value="Unassembled WGS sequence"/>
</dbReference>
<evidence type="ECO:0000313" key="3">
    <source>
        <dbReference type="EMBL" id="RRR95816.1"/>
    </source>
</evidence>
<proteinExistence type="predicted"/>
<keyword evidence="4" id="KW-1185">Reference proteome</keyword>
<organism evidence="3 4">
    <name type="scientific">Glycomyces terrestris</name>
    <dbReference type="NCBI Taxonomy" id="2493553"/>
    <lineage>
        <taxon>Bacteria</taxon>
        <taxon>Bacillati</taxon>
        <taxon>Actinomycetota</taxon>
        <taxon>Actinomycetes</taxon>
        <taxon>Glycomycetales</taxon>
        <taxon>Glycomycetaceae</taxon>
        <taxon>Glycomyces</taxon>
    </lineage>
</organism>
<dbReference type="AlphaFoldDB" id="A0A426US29"/>
<dbReference type="Pfam" id="PF11716">
    <property type="entry name" value="MDMPI_N"/>
    <property type="match status" value="1"/>
</dbReference>
<feature type="domain" description="Mycothiol-dependent maleylpyruvate isomerase metal-binding" evidence="2">
    <location>
        <begin position="46"/>
        <end position="162"/>
    </location>
</feature>
<dbReference type="InterPro" id="IPR017520">
    <property type="entry name" value="CHP03086"/>
</dbReference>
<protein>
    <submittedName>
        <fullName evidence="3">TIGR03086 family protein</fullName>
    </submittedName>
</protein>
<name>A0A426US29_9ACTN</name>
<dbReference type="InterPro" id="IPR024344">
    <property type="entry name" value="MDMPI_metal-binding"/>
</dbReference>
<reference evidence="3 4" key="1">
    <citation type="submission" date="2018-12" db="EMBL/GenBank/DDBJ databases">
        <title>Glycomyces sp. YIM 121974 draft genome.</title>
        <authorList>
            <person name="Li Q."/>
        </authorList>
    </citation>
    <scope>NUCLEOTIDE SEQUENCE [LARGE SCALE GENOMIC DNA]</scope>
    <source>
        <strain evidence="3 4">YIM 121974</strain>
    </source>
</reference>
<feature type="compositionally biased region" description="Basic residues" evidence="1">
    <location>
        <begin position="12"/>
        <end position="28"/>
    </location>
</feature>
<comment type="caution">
    <text evidence="3">The sequence shown here is derived from an EMBL/GenBank/DDBJ whole genome shotgun (WGS) entry which is preliminary data.</text>
</comment>
<dbReference type="SUPFAM" id="SSF109854">
    <property type="entry name" value="DinB/YfiT-like putative metalloenzymes"/>
    <property type="match status" value="1"/>
</dbReference>